<accession>A0AAE0TDG0</accession>
<keyword evidence="3 5" id="KW-0863">Zinc-finger</keyword>
<protein>
    <recommendedName>
        <fullName evidence="6">C2H2-type domain-containing protein</fullName>
    </recommendedName>
</protein>
<evidence type="ECO:0000313" key="7">
    <source>
        <dbReference type="EMBL" id="KAK3607894.1"/>
    </source>
</evidence>
<feature type="domain" description="C2H2-type" evidence="6">
    <location>
        <begin position="479"/>
        <end position="506"/>
    </location>
</feature>
<reference evidence="7" key="3">
    <citation type="submission" date="2023-05" db="EMBL/GenBank/DDBJ databases">
        <authorList>
            <person name="Smith C.H."/>
        </authorList>
    </citation>
    <scope>NUCLEOTIDE SEQUENCE</scope>
    <source>
        <strain evidence="7">CHS0354</strain>
        <tissue evidence="7">Mantle</tissue>
    </source>
</reference>
<evidence type="ECO:0000256" key="5">
    <source>
        <dbReference type="PROSITE-ProRule" id="PRU00042"/>
    </source>
</evidence>
<dbReference type="Gene3D" id="3.30.160.60">
    <property type="entry name" value="Classic Zinc Finger"/>
    <property type="match status" value="3"/>
</dbReference>
<evidence type="ECO:0000256" key="4">
    <source>
        <dbReference type="ARBA" id="ARBA00022833"/>
    </source>
</evidence>
<dbReference type="AlphaFoldDB" id="A0AAE0TDG0"/>
<evidence type="ECO:0000256" key="3">
    <source>
        <dbReference type="ARBA" id="ARBA00022771"/>
    </source>
</evidence>
<evidence type="ECO:0000256" key="1">
    <source>
        <dbReference type="ARBA" id="ARBA00022723"/>
    </source>
</evidence>
<dbReference type="GO" id="GO:0005634">
    <property type="term" value="C:nucleus"/>
    <property type="evidence" value="ECO:0007669"/>
    <property type="project" value="TreeGrafter"/>
</dbReference>
<dbReference type="InterPro" id="IPR050688">
    <property type="entry name" value="Zinc_finger/UBP_domain"/>
</dbReference>
<dbReference type="InterPro" id="IPR036236">
    <property type="entry name" value="Znf_C2H2_sf"/>
</dbReference>
<evidence type="ECO:0000313" key="8">
    <source>
        <dbReference type="Proteomes" id="UP001195483"/>
    </source>
</evidence>
<feature type="domain" description="C2H2-type" evidence="6">
    <location>
        <begin position="450"/>
        <end position="478"/>
    </location>
</feature>
<reference evidence="7" key="1">
    <citation type="journal article" date="2021" name="Genome Biol. Evol.">
        <title>A High-Quality Reference Genome for a Parasitic Bivalve with Doubly Uniparental Inheritance (Bivalvia: Unionida).</title>
        <authorList>
            <person name="Smith C.H."/>
        </authorList>
    </citation>
    <scope>NUCLEOTIDE SEQUENCE</scope>
    <source>
        <strain evidence="7">CHS0354</strain>
    </source>
</reference>
<organism evidence="7 8">
    <name type="scientific">Potamilus streckersoni</name>
    <dbReference type="NCBI Taxonomy" id="2493646"/>
    <lineage>
        <taxon>Eukaryota</taxon>
        <taxon>Metazoa</taxon>
        <taxon>Spiralia</taxon>
        <taxon>Lophotrochozoa</taxon>
        <taxon>Mollusca</taxon>
        <taxon>Bivalvia</taxon>
        <taxon>Autobranchia</taxon>
        <taxon>Heteroconchia</taxon>
        <taxon>Palaeoheterodonta</taxon>
        <taxon>Unionida</taxon>
        <taxon>Unionoidea</taxon>
        <taxon>Unionidae</taxon>
        <taxon>Ambleminae</taxon>
        <taxon>Lampsilini</taxon>
        <taxon>Potamilus</taxon>
    </lineage>
</organism>
<dbReference type="EMBL" id="JAEAOA010002150">
    <property type="protein sequence ID" value="KAK3607894.1"/>
    <property type="molecule type" value="Genomic_DNA"/>
</dbReference>
<dbReference type="InterPro" id="IPR013087">
    <property type="entry name" value="Znf_C2H2_type"/>
</dbReference>
<dbReference type="PANTHER" id="PTHR24403">
    <property type="entry name" value="ZINC FINGER PROTEIN"/>
    <property type="match status" value="1"/>
</dbReference>
<dbReference type="GO" id="GO:0045944">
    <property type="term" value="P:positive regulation of transcription by RNA polymerase II"/>
    <property type="evidence" value="ECO:0007669"/>
    <property type="project" value="TreeGrafter"/>
</dbReference>
<keyword evidence="2" id="KW-0677">Repeat</keyword>
<comment type="caution">
    <text evidence="7">The sequence shown here is derived from an EMBL/GenBank/DDBJ whole genome shotgun (WGS) entry which is preliminary data.</text>
</comment>
<keyword evidence="4" id="KW-0862">Zinc</keyword>
<dbReference type="GO" id="GO:0008270">
    <property type="term" value="F:zinc ion binding"/>
    <property type="evidence" value="ECO:0007669"/>
    <property type="project" value="UniProtKB-KW"/>
</dbReference>
<sequence>MSNEFVSGDHLQVLLCCRKCKGLFVTRDNHSKHVPECSGNPYKSPCQLYACERKYFLQVYNWTSKSNERSAFRLDKDHLQEDYTAGILSSDTPPTGVTGSGLSDENSASFLSSIEDYPQLEYLDLAKKDPYIGGQNYSSQVNIRDPFLINATMKVPSQRLPVRVNDDFQASPSFQDTNYFNFPASTEDPTQLDYLDLARLDLFINNPPFQTQYGSLSVAASRQLDRFPVDRYDNYSPVSIVSNSFHCNADRTGVPIETSVPLQEVLQDKSLKGPIDNLQCDFAKVNQTDTSTENSQLESLPCLLSRSDVSVKPERRKKEKKMYKLASNYMRDNVSGGKARCNQPSDHQKELVQTYAVDKSYEYKSKRIKTERKEPKCEDLGLYTGEVILDRTKYFCKNCDYKTFNHNHIKIHLEKHNHLSEKVKKCPFCSYTCCETIRMQIHLLKHSNISLCPECGETFHEKAKLEDHISEVHTGKYKFSCSHCLYSTNYRTGFEEHQRKHTGAFHSCDYEGCSFKTCYVRNLRVHKLQHEGIKKLVCDECDYVTDKSQLLKKHVKAIHKVKNFKCPHCNHVGATRSDVIGHIHRLHLKSKLYQCDQCDFKTSYNSGLRLHLMTHAGIKPFKCSLCDYQNNIVGKITRHIKRNHIDKQATVEKLDIPFTYDISKYKCTNCTNSVNVKVIDLSKDRRTMDINISQQIPVDKECITNGDNSDEALVTQENSEVLISTNEAVKRIMEAESNMISISQGNESVNDHRQFAEAAESANALKNLTYSCGEMDLTRNSDSASLSYGVIPNNMSLIFQCGHCSLLFNSQQMLQAHCNICTVVSSCNVSQNIHMS</sequence>
<dbReference type="SMART" id="SM00355">
    <property type="entry name" value="ZnF_C2H2"/>
    <property type="match status" value="10"/>
</dbReference>
<evidence type="ECO:0000256" key="2">
    <source>
        <dbReference type="ARBA" id="ARBA00022737"/>
    </source>
</evidence>
<keyword evidence="8" id="KW-1185">Reference proteome</keyword>
<gene>
    <name evidence="7" type="ORF">CHS0354_036719</name>
</gene>
<dbReference type="Proteomes" id="UP001195483">
    <property type="component" value="Unassembled WGS sequence"/>
</dbReference>
<evidence type="ECO:0000259" key="6">
    <source>
        <dbReference type="PROSITE" id="PS50157"/>
    </source>
</evidence>
<dbReference type="PROSITE" id="PS50157">
    <property type="entry name" value="ZINC_FINGER_C2H2_2"/>
    <property type="match status" value="3"/>
</dbReference>
<dbReference type="PANTHER" id="PTHR24403:SF67">
    <property type="entry name" value="FI01116P-RELATED"/>
    <property type="match status" value="1"/>
</dbReference>
<dbReference type="SUPFAM" id="SSF57667">
    <property type="entry name" value="beta-beta-alpha zinc fingers"/>
    <property type="match status" value="4"/>
</dbReference>
<proteinExistence type="predicted"/>
<reference evidence="7" key="2">
    <citation type="journal article" date="2021" name="Genome Biol. Evol.">
        <title>Developing a high-quality reference genome for a parasitic bivalve with doubly uniparental inheritance (Bivalvia: Unionida).</title>
        <authorList>
            <person name="Smith C.H."/>
        </authorList>
    </citation>
    <scope>NUCLEOTIDE SEQUENCE</scope>
    <source>
        <strain evidence="7">CHS0354</strain>
        <tissue evidence="7">Mantle</tissue>
    </source>
</reference>
<keyword evidence="1" id="KW-0479">Metal-binding</keyword>
<dbReference type="PROSITE" id="PS00028">
    <property type="entry name" value="ZINC_FINGER_C2H2_1"/>
    <property type="match status" value="1"/>
</dbReference>
<name>A0AAE0TDG0_9BIVA</name>
<feature type="domain" description="C2H2-type" evidence="6">
    <location>
        <begin position="593"/>
        <end position="620"/>
    </location>
</feature>